<organism evidence="1 2">
    <name type="scientific">Petrolisthes manimaculis</name>
    <dbReference type="NCBI Taxonomy" id="1843537"/>
    <lineage>
        <taxon>Eukaryota</taxon>
        <taxon>Metazoa</taxon>
        <taxon>Ecdysozoa</taxon>
        <taxon>Arthropoda</taxon>
        <taxon>Crustacea</taxon>
        <taxon>Multicrustacea</taxon>
        <taxon>Malacostraca</taxon>
        <taxon>Eumalacostraca</taxon>
        <taxon>Eucarida</taxon>
        <taxon>Decapoda</taxon>
        <taxon>Pleocyemata</taxon>
        <taxon>Anomura</taxon>
        <taxon>Galatheoidea</taxon>
        <taxon>Porcellanidae</taxon>
        <taxon>Petrolisthes</taxon>
    </lineage>
</organism>
<proteinExistence type="predicted"/>
<comment type="caution">
    <text evidence="1">The sequence shown here is derived from an EMBL/GenBank/DDBJ whole genome shotgun (WGS) entry which is preliminary data.</text>
</comment>
<dbReference type="AlphaFoldDB" id="A0AAE1U1C9"/>
<reference evidence="1" key="1">
    <citation type="submission" date="2023-11" db="EMBL/GenBank/DDBJ databases">
        <title>Genome assemblies of two species of porcelain crab, Petrolisthes cinctipes and Petrolisthes manimaculis (Anomura: Porcellanidae).</title>
        <authorList>
            <person name="Angst P."/>
        </authorList>
    </citation>
    <scope>NUCLEOTIDE SEQUENCE</scope>
    <source>
        <strain evidence="1">PB745_02</strain>
        <tissue evidence="1">Gill</tissue>
    </source>
</reference>
<keyword evidence="2" id="KW-1185">Reference proteome</keyword>
<name>A0AAE1U1C9_9EUCA</name>
<dbReference type="EMBL" id="JAWZYT010002691">
    <property type="protein sequence ID" value="KAK4302690.1"/>
    <property type="molecule type" value="Genomic_DNA"/>
</dbReference>
<gene>
    <name evidence="1" type="ORF">Pmani_025244</name>
</gene>
<evidence type="ECO:0000313" key="1">
    <source>
        <dbReference type="EMBL" id="KAK4302690.1"/>
    </source>
</evidence>
<sequence length="71" mass="8135">MMGWNIIVGSLGGWIEVEYFDERRLEGDKEGNIAYVCDVEADNTIPHETHSSGPHRHRHADHLWSTVDHLP</sequence>
<evidence type="ECO:0000313" key="2">
    <source>
        <dbReference type="Proteomes" id="UP001292094"/>
    </source>
</evidence>
<protein>
    <submittedName>
        <fullName evidence="1">Uncharacterized protein</fullName>
    </submittedName>
</protein>
<dbReference type="Proteomes" id="UP001292094">
    <property type="component" value="Unassembled WGS sequence"/>
</dbReference>
<accession>A0AAE1U1C9</accession>